<evidence type="ECO:0000256" key="1">
    <source>
        <dbReference type="SAM" id="MobiDB-lite"/>
    </source>
</evidence>
<gene>
    <name evidence="2" type="ORF">RAK27_15040</name>
</gene>
<feature type="region of interest" description="Disordered" evidence="1">
    <location>
        <begin position="56"/>
        <end position="97"/>
    </location>
</feature>
<comment type="caution">
    <text evidence="2">The sequence shown here is derived from an EMBL/GenBank/DDBJ whole genome shotgun (WGS) entry which is preliminary data.</text>
</comment>
<feature type="region of interest" description="Disordered" evidence="1">
    <location>
        <begin position="1346"/>
        <end position="1371"/>
    </location>
</feature>
<reference evidence="2" key="1">
    <citation type="submission" date="2023-08" db="EMBL/GenBank/DDBJ databases">
        <title>Genomic characterization of piscicolin 126 produced by Carnobacterium maltaromaticum CM22 strain isolated from salmon (Salmo salar).</title>
        <authorList>
            <person name="Gonzalez-Gragera E."/>
            <person name="Garcia-Lopez J.D."/>
            <person name="Teso-Perez C."/>
            <person name="Gimenez-Hernandez I."/>
            <person name="Peralta-Sanchez J.M."/>
            <person name="Valdivia E."/>
            <person name="Montalban-Lopez M."/>
            <person name="Martin-Platero A.M."/>
            <person name="Banos A."/>
            <person name="Martinez-Bueno M."/>
        </authorList>
    </citation>
    <scope>NUCLEOTIDE SEQUENCE</scope>
    <source>
        <strain evidence="2">CM22</strain>
    </source>
</reference>
<evidence type="ECO:0000313" key="3">
    <source>
        <dbReference type="Proteomes" id="UP001290462"/>
    </source>
</evidence>
<proteinExistence type="predicted"/>
<feature type="compositionally biased region" description="Basic and acidic residues" evidence="1">
    <location>
        <begin position="819"/>
        <end position="834"/>
    </location>
</feature>
<feature type="region of interest" description="Disordered" evidence="1">
    <location>
        <begin position="815"/>
        <end position="835"/>
    </location>
</feature>
<dbReference type="RefSeq" id="WP_322809522.1">
    <property type="nucleotide sequence ID" value="NZ_JAVBVO010000004.1"/>
</dbReference>
<name>A0AAW9K913_CARML</name>
<sequence>MSHIYPIRKENQNAEKNKKIVVLLFSLILICGTVYANYEFLKGRIFAEMDEETSEGISTSSSEINTHEVNLDSSSEENSTEENSIETNSLTESQEELLQPQQAENILRGMSDSGWEVGAATNTIEKNGNKISWNNGGSWWYTYNNNSWLYGTSIEAALIVNGNFLTGTSENTNSGFLWGSKNESVYFINSTTNMLKRSFPYKTYQIDIIQQLLDDGSVEISYQVTNKNNETQKIGVSQYVDILDSSLIRVLNDFKGLNMTNTNSLAMMPDAETMPNWSTGRYNSLKGFNGYSPKTVAGIGWETGKRQPDSSIELKENQPLDLGDSEAVMKNPGVLVAPGESTVFKQIIKFGGMVPPELTVDQKTGSMYTSESFDITGTLSDVNNHNYRLYLEMDDTGKTLIPLKDFTNVPYQKTQDYQVAIEGKHFTKGSHTVSIVGIDEYGARSEAKTMSFTIKEVSGVPIIQKVKLGEGLNPDLTTLFKDIKGNGTKLKNVAEFDTTNVGFQWVEATLIDDDLKEGTFKIPVSIYNPVSTVFNETDKISLTAKNIGFTVSEIDAAIKENRLNELILRESEAKAWQMENGVEAILSVPTHTIKAQMGNYEATIRATRIDTNKMLEKKISFSVTNAPLQDGWEFGTANDVIEKTGNKINWNNGNWWYTYNNNPWVYGTSIEAALIVNGSFLAGTSENTNGGFLWANLAESVYTKNLATNTLKRSFPYKTYQIDILQKMLDEGSVEISYQVTNKASVPQKIGVSQYVDILDSSPIRVLNSFKGLNMTNTNSLAMMPDAETMPNWSTGSYGSLRGFYGYSPKTADGAGWESGKKQPDSSVELKENKSLNLGDSGAALKNPGVMVQPDESTTFKQTLKFGGMIPPTVTVNQKSEEMYTSESVDITGTISDVNNHNYRLYLEMDDTDKTLIPLKDFTNVPYQKVQDYQVAIEGKHFTKGSHTVSIVGIDEYGAQSEAKTMSFTIKEVSGVPLIQKVKIGGKIQTDITKLFENIVGNGTKLKSVSEVDSTTVGFKWVEAILIDSDLKEEVYKVPVTVYDDKTTIFNEVDKIVLDANSIGFTVEEITEIIKGNSLSELILQKSEAKAWQAENGEEAILTVLSQDIKPKIGSYTATIRATRTDTNKILEKKVTIYITDEPLKDGWEFGSSSDAISSNGYKIEWNNGAWWYTYDGSKWMYNTSIEANLIINGAFPINTSDVVGSGFLWKNLAESTYSIHKETNSLRRTFYYLDNYKIDMIQRLLGNNAVEITYEVTNSGLETQKIGISQYVDTFVGSDSVPVTPINNFEGINLTYGQSSLAIIPDTKTMPNWAAGYYNSTQNFKQYSTQNADGLGWETGKQYRDAGGSSYSSPVELKENQPVDLGDSGVSMKNPGVNVGSNESVSFKQILKYGVLAAPQVTLNQKKASMYQDEKIVIDGTISDADNMNYRVYLEMDDKDKTLIQLADYTNIPYNVVQNYQGTIEGKDFSPGIHTVSIIGIDEYGTRSVAQKFELIITELSGEPNIQKVKIGEAISNDINTLFKEVKGTNVTLKKPLSLDSSVIGFQWIEATLTDGKQKEITERIPVNVYNSESTVFNDVDNLVLDAKNTSFELVDVRQSAEEGTLDDLVYQKVEPKAWNMEDGTEIPVELITNGIEPVFGNYSATFKGTRVDSGASLQKASQLAVGGELKFKELPKKLDYKTTKLSQKTPYVERMHSDWKIEIENTIGSNWSLFASANPFEDQAKEKLRSALVLKKSQTQDVVINGTSQKIATGSETFPTIQWAETAGLLLKVSPDAKVGSYQGEVTWLLSDAP</sequence>
<evidence type="ECO:0008006" key="4">
    <source>
        <dbReference type="Google" id="ProtNLM"/>
    </source>
</evidence>
<evidence type="ECO:0000313" key="2">
    <source>
        <dbReference type="EMBL" id="MDZ5759977.1"/>
    </source>
</evidence>
<dbReference type="Proteomes" id="UP001290462">
    <property type="component" value="Unassembled WGS sequence"/>
</dbReference>
<protein>
    <recommendedName>
        <fullName evidence="4">WxL domain-containing protein</fullName>
    </recommendedName>
</protein>
<feature type="compositionally biased region" description="Acidic residues" evidence="1">
    <location>
        <begin position="74"/>
        <end position="84"/>
    </location>
</feature>
<organism evidence="2 3">
    <name type="scientific">Carnobacterium maltaromaticum</name>
    <name type="common">Carnobacterium piscicola</name>
    <dbReference type="NCBI Taxonomy" id="2751"/>
    <lineage>
        <taxon>Bacteria</taxon>
        <taxon>Bacillati</taxon>
        <taxon>Bacillota</taxon>
        <taxon>Bacilli</taxon>
        <taxon>Lactobacillales</taxon>
        <taxon>Carnobacteriaceae</taxon>
        <taxon>Carnobacterium</taxon>
    </lineage>
</organism>
<accession>A0AAW9K913</accession>
<dbReference type="EMBL" id="JAVBVO010000004">
    <property type="protein sequence ID" value="MDZ5759977.1"/>
    <property type="molecule type" value="Genomic_DNA"/>
</dbReference>